<organism evidence="3 4">
    <name type="scientific">Solirubrobacter ginsenosidimutans</name>
    <dbReference type="NCBI Taxonomy" id="490573"/>
    <lineage>
        <taxon>Bacteria</taxon>
        <taxon>Bacillati</taxon>
        <taxon>Actinomycetota</taxon>
        <taxon>Thermoleophilia</taxon>
        <taxon>Solirubrobacterales</taxon>
        <taxon>Solirubrobacteraceae</taxon>
        <taxon>Solirubrobacter</taxon>
    </lineage>
</organism>
<dbReference type="InterPro" id="IPR010679">
    <property type="entry name" value="DUF1254"/>
</dbReference>
<gene>
    <name evidence="3" type="ORF">OM076_00095</name>
</gene>
<proteinExistence type="predicted"/>
<name>A0A9X3MLB5_9ACTN</name>
<evidence type="ECO:0000259" key="2">
    <source>
        <dbReference type="Pfam" id="PF06863"/>
    </source>
</evidence>
<dbReference type="Gene3D" id="2.60.40.1610">
    <property type="entry name" value="Domain of unknown function DUF1254"/>
    <property type="match status" value="1"/>
</dbReference>
<sequence length="457" mass="50760">MHTATLPAGFPAPATIERAYDQADLNRAIQAYRFFFPTVSGLAMVKGNEPVGLVDNRVFGQLDTQPRHVGFTLNSDTPYGPIPLDLRDGPMVIELPAGPLICVALDLNQRWVADMGLPGPDAGRGGKHLLLPPGYEGEIPDGYHAARATTYRVIAGVRSLPVGGDVEAAMARIATIRVHPLHADADWAPPTFVNFSDRDQDTTPLRWETTLEFWRALHEVIDTEPRLDEFRILYGELAALGIACGKPFAPDERMTRILEQAAVTGNEQMRVQAFADRRPDRVVWPDRQWEWAALRFEDGDFYADGYLDVDAREKWFFQAIASSPAMFRRGAGAGSVYWLGLRDASGAYLDGSQSYRLRVPLPVPGKLFWSVTVYDAVTRSQIRTEQGHAALRSLFELADADDSGHVDLLFGPHAPGGQTDAWIRTIPNRGWFVYFRVYGPETSSFDGSWKPGDFELL</sequence>
<dbReference type="RefSeq" id="WP_270037235.1">
    <property type="nucleotide sequence ID" value="NZ_JAPDOD010000001.1"/>
</dbReference>
<accession>A0A9X3MLB5</accession>
<dbReference type="Gene3D" id="2.60.120.600">
    <property type="entry name" value="Domain of unknown function DUF1214, C-terminal domain"/>
    <property type="match status" value="1"/>
</dbReference>
<dbReference type="Pfam" id="PF06742">
    <property type="entry name" value="DUF1214"/>
    <property type="match status" value="1"/>
</dbReference>
<dbReference type="Gene3D" id="1.10.3360.10">
    <property type="entry name" value="VPA0735-like domain"/>
    <property type="match status" value="1"/>
</dbReference>
<protein>
    <submittedName>
        <fullName evidence="3">DUF1254 domain-containing protein</fullName>
    </submittedName>
</protein>
<dbReference type="AlphaFoldDB" id="A0A9X3MLB5"/>
<dbReference type="Pfam" id="PF06863">
    <property type="entry name" value="DUF1254"/>
    <property type="match status" value="1"/>
</dbReference>
<feature type="domain" description="DUF1214" evidence="1">
    <location>
        <begin position="335"/>
        <end position="441"/>
    </location>
</feature>
<dbReference type="InterPro" id="IPR037049">
    <property type="entry name" value="DUF1214_C_sf"/>
</dbReference>
<evidence type="ECO:0000313" key="4">
    <source>
        <dbReference type="Proteomes" id="UP001149140"/>
    </source>
</evidence>
<evidence type="ECO:0000313" key="3">
    <source>
        <dbReference type="EMBL" id="MDA0158646.1"/>
    </source>
</evidence>
<dbReference type="Proteomes" id="UP001149140">
    <property type="component" value="Unassembled WGS sequence"/>
</dbReference>
<dbReference type="InterPro" id="IPR010621">
    <property type="entry name" value="DUF1214"/>
</dbReference>
<reference evidence="3" key="1">
    <citation type="submission" date="2022-10" db="EMBL/GenBank/DDBJ databases">
        <title>The WGS of Solirubrobacter ginsenosidimutans DSM 21036.</title>
        <authorList>
            <person name="Jiang Z."/>
        </authorList>
    </citation>
    <scope>NUCLEOTIDE SEQUENCE</scope>
    <source>
        <strain evidence="3">DSM 21036</strain>
    </source>
</reference>
<evidence type="ECO:0000259" key="1">
    <source>
        <dbReference type="Pfam" id="PF06742"/>
    </source>
</evidence>
<dbReference type="PANTHER" id="PTHR36509:SF3">
    <property type="entry name" value="SIGNAL PEPTIDE PROTEIN"/>
    <property type="match status" value="1"/>
</dbReference>
<dbReference type="SUPFAM" id="SSF160935">
    <property type="entry name" value="VPA0735-like"/>
    <property type="match status" value="1"/>
</dbReference>
<dbReference type="PANTHER" id="PTHR36509">
    <property type="entry name" value="BLL3101 PROTEIN"/>
    <property type="match status" value="1"/>
</dbReference>
<feature type="domain" description="DUF1254" evidence="2">
    <location>
        <begin position="71"/>
        <end position="179"/>
    </location>
</feature>
<dbReference type="InterPro" id="IPR037050">
    <property type="entry name" value="DUF1254_sf"/>
</dbReference>
<keyword evidence="4" id="KW-1185">Reference proteome</keyword>
<comment type="caution">
    <text evidence="3">The sequence shown here is derived from an EMBL/GenBank/DDBJ whole genome shotgun (WGS) entry which is preliminary data.</text>
</comment>
<dbReference type="EMBL" id="JAPDOD010000001">
    <property type="protein sequence ID" value="MDA0158646.1"/>
    <property type="molecule type" value="Genomic_DNA"/>
</dbReference>